<dbReference type="AlphaFoldDB" id="A0A0J1HDU8"/>
<dbReference type="Proteomes" id="UP000035909">
    <property type="component" value="Unassembled WGS sequence"/>
</dbReference>
<sequence length="68" mass="7786">MYDPVFPTVKQVVNSVKRGLSLLKSWRQQRRNLQYLSDIPEHLRDDLGLDGIANAARPTASEMAHKRP</sequence>
<comment type="caution">
    <text evidence="1">The sequence shown here is derived from an EMBL/GenBank/DDBJ whole genome shotgun (WGS) entry which is preliminary data.</text>
</comment>
<proteinExistence type="predicted"/>
<accession>A0A0J1HDU8</accession>
<organism evidence="1 2">
    <name type="scientific">Photobacterium ganghwense</name>
    <dbReference type="NCBI Taxonomy" id="320778"/>
    <lineage>
        <taxon>Bacteria</taxon>
        <taxon>Pseudomonadati</taxon>
        <taxon>Pseudomonadota</taxon>
        <taxon>Gammaproteobacteria</taxon>
        <taxon>Vibrionales</taxon>
        <taxon>Vibrionaceae</taxon>
        <taxon>Photobacterium</taxon>
    </lineage>
</organism>
<evidence type="ECO:0008006" key="3">
    <source>
        <dbReference type="Google" id="ProtNLM"/>
    </source>
</evidence>
<keyword evidence="2" id="KW-1185">Reference proteome</keyword>
<evidence type="ECO:0000313" key="2">
    <source>
        <dbReference type="Proteomes" id="UP000035909"/>
    </source>
</evidence>
<evidence type="ECO:0000313" key="1">
    <source>
        <dbReference type="EMBL" id="KLV09804.1"/>
    </source>
</evidence>
<dbReference type="PATRIC" id="fig|320778.3.peg.1943"/>
<protein>
    <recommendedName>
        <fullName evidence="3">DUF1127 domain-containing protein</fullName>
    </recommendedName>
</protein>
<gene>
    <name evidence="1" type="ORF">ABT57_08930</name>
</gene>
<dbReference type="EMBL" id="LDOU01000007">
    <property type="protein sequence ID" value="KLV09804.1"/>
    <property type="molecule type" value="Genomic_DNA"/>
</dbReference>
<name>A0A0J1HDU8_9GAMM</name>
<reference evidence="1 2" key="1">
    <citation type="submission" date="2015-05" db="EMBL/GenBank/DDBJ databases">
        <title>Photobacterium galathea sp. nov.</title>
        <authorList>
            <person name="Machado H."/>
            <person name="Gram L."/>
        </authorList>
    </citation>
    <scope>NUCLEOTIDE SEQUENCE [LARGE SCALE GENOMIC DNA]</scope>
    <source>
        <strain evidence="1 2">DSM 22954</strain>
    </source>
</reference>